<accession>A0A9W7LG13</accession>
<sequence>MPSDESKYEEAKEGADEVDIVKEVSKFFYENDDFAGKFEKWVNDNAHIIDEEEIETTGVMKLEYTELYEKYQLLFESELEGFIESKGSTINDFFSKLQKATDKDPEGEEAIFAMIITATADFDIFMQMMRDAARNS</sequence>
<dbReference type="InterPro" id="IPR023379">
    <property type="entry name" value="BART_dom"/>
</dbReference>
<dbReference type="InterPro" id="IPR038888">
    <property type="entry name" value="CFAP36"/>
</dbReference>
<proteinExistence type="inferred from homology"/>
<evidence type="ECO:0000256" key="8">
    <source>
        <dbReference type="ARBA" id="ARBA00023273"/>
    </source>
</evidence>
<evidence type="ECO:0000256" key="9">
    <source>
        <dbReference type="ARBA" id="ARBA00031593"/>
    </source>
</evidence>
<keyword evidence="5" id="KW-0963">Cytoplasm</keyword>
<feature type="domain" description="BART" evidence="10">
    <location>
        <begin position="20"/>
        <end position="133"/>
    </location>
</feature>
<name>A0A9W7LG13_9STRA</name>
<dbReference type="AlphaFoldDB" id="A0A9W7LG13"/>
<evidence type="ECO:0000313" key="11">
    <source>
        <dbReference type="EMBL" id="GMI48733.1"/>
    </source>
</evidence>
<dbReference type="InterPro" id="IPR042541">
    <property type="entry name" value="BART_sf"/>
</dbReference>
<comment type="subcellular location">
    <subcellularLocation>
        <location evidence="1">Cell projection</location>
        <location evidence="1">Cilium</location>
    </subcellularLocation>
    <subcellularLocation>
        <location evidence="2">Cytoplasm</location>
    </subcellularLocation>
</comment>
<evidence type="ECO:0000313" key="12">
    <source>
        <dbReference type="Proteomes" id="UP001165065"/>
    </source>
</evidence>
<evidence type="ECO:0000256" key="6">
    <source>
        <dbReference type="ARBA" id="ARBA00023054"/>
    </source>
</evidence>
<dbReference type="Proteomes" id="UP001165065">
    <property type="component" value="Unassembled WGS sequence"/>
</dbReference>
<evidence type="ECO:0000256" key="1">
    <source>
        <dbReference type="ARBA" id="ARBA00004138"/>
    </source>
</evidence>
<gene>
    <name evidence="11" type="ORF">TrCOL_g11978</name>
</gene>
<dbReference type="Pfam" id="PF11527">
    <property type="entry name" value="ARL2_Bind_BART"/>
    <property type="match status" value="1"/>
</dbReference>
<dbReference type="EMBL" id="BRYA01000420">
    <property type="protein sequence ID" value="GMI48733.1"/>
    <property type="molecule type" value="Genomic_DNA"/>
</dbReference>
<dbReference type="PANTHER" id="PTHR21532">
    <property type="entry name" value="PHOSPHODIESTERASE HL"/>
    <property type="match status" value="1"/>
</dbReference>
<comment type="similarity">
    <text evidence="3">Belongs to the CFAP36 family.</text>
</comment>
<protein>
    <recommendedName>
        <fullName evidence="4">Cilia- and flagella-associated protein 36</fullName>
    </recommendedName>
    <alternativeName>
        <fullName evidence="9">Coiled-coil domain-containing protein 104</fullName>
    </alternativeName>
</protein>
<keyword evidence="8" id="KW-0966">Cell projection</keyword>
<evidence type="ECO:0000256" key="5">
    <source>
        <dbReference type="ARBA" id="ARBA00022490"/>
    </source>
</evidence>
<reference evidence="12" key="1">
    <citation type="journal article" date="2023" name="Commun. Biol.">
        <title>Genome analysis of Parmales, the sister group of diatoms, reveals the evolutionary specialization of diatoms from phago-mixotrophs to photoautotrophs.</title>
        <authorList>
            <person name="Ban H."/>
            <person name="Sato S."/>
            <person name="Yoshikawa S."/>
            <person name="Yamada K."/>
            <person name="Nakamura Y."/>
            <person name="Ichinomiya M."/>
            <person name="Sato N."/>
            <person name="Blanc-Mathieu R."/>
            <person name="Endo H."/>
            <person name="Kuwata A."/>
            <person name="Ogata H."/>
        </authorList>
    </citation>
    <scope>NUCLEOTIDE SEQUENCE [LARGE SCALE GENOMIC DNA]</scope>
</reference>
<evidence type="ECO:0000256" key="2">
    <source>
        <dbReference type="ARBA" id="ARBA00004496"/>
    </source>
</evidence>
<dbReference type="OrthoDB" id="302784at2759"/>
<evidence type="ECO:0000256" key="7">
    <source>
        <dbReference type="ARBA" id="ARBA00023069"/>
    </source>
</evidence>
<keyword evidence="12" id="KW-1185">Reference proteome</keyword>
<dbReference type="GO" id="GO:0097546">
    <property type="term" value="C:ciliary base"/>
    <property type="evidence" value="ECO:0007669"/>
    <property type="project" value="TreeGrafter"/>
</dbReference>
<keyword evidence="6" id="KW-0175">Coiled coil</keyword>
<dbReference type="Gene3D" id="1.20.1520.10">
    <property type="entry name" value="ADP-ribosylation factor-like 2-binding protein, domain"/>
    <property type="match status" value="1"/>
</dbReference>
<evidence type="ECO:0000256" key="4">
    <source>
        <dbReference type="ARBA" id="ARBA00021815"/>
    </source>
</evidence>
<dbReference type="GO" id="GO:0005930">
    <property type="term" value="C:axoneme"/>
    <property type="evidence" value="ECO:0007669"/>
    <property type="project" value="TreeGrafter"/>
</dbReference>
<organism evidence="11 12">
    <name type="scientific">Triparma columacea</name>
    <dbReference type="NCBI Taxonomy" id="722753"/>
    <lineage>
        <taxon>Eukaryota</taxon>
        <taxon>Sar</taxon>
        <taxon>Stramenopiles</taxon>
        <taxon>Ochrophyta</taxon>
        <taxon>Bolidophyceae</taxon>
        <taxon>Parmales</taxon>
        <taxon>Triparmaceae</taxon>
        <taxon>Triparma</taxon>
    </lineage>
</organism>
<comment type="caution">
    <text evidence="11">The sequence shown here is derived from an EMBL/GenBank/DDBJ whole genome shotgun (WGS) entry which is preliminary data.</text>
</comment>
<evidence type="ECO:0000256" key="3">
    <source>
        <dbReference type="ARBA" id="ARBA00007460"/>
    </source>
</evidence>
<dbReference type="PANTHER" id="PTHR21532:SF0">
    <property type="entry name" value="CILIA- AND FLAGELLA-ASSOCIATED PROTEIN 36"/>
    <property type="match status" value="1"/>
</dbReference>
<keyword evidence="7" id="KW-0969">Cilium</keyword>
<evidence type="ECO:0000259" key="10">
    <source>
        <dbReference type="Pfam" id="PF11527"/>
    </source>
</evidence>